<dbReference type="RefSeq" id="XP_025552735.1">
    <property type="nucleotide sequence ID" value="XM_025693629.1"/>
</dbReference>
<evidence type="ECO:0000313" key="2">
    <source>
        <dbReference type="EMBL" id="RAL13581.1"/>
    </source>
</evidence>
<accession>A0A395I056</accession>
<organism evidence="2 3">
    <name type="scientific">Aspergillus homomorphus (strain CBS 101889)</name>
    <dbReference type="NCBI Taxonomy" id="1450537"/>
    <lineage>
        <taxon>Eukaryota</taxon>
        <taxon>Fungi</taxon>
        <taxon>Dikarya</taxon>
        <taxon>Ascomycota</taxon>
        <taxon>Pezizomycotina</taxon>
        <taxon>Eurotiomycetes</taxon>
        <taxon>Eurotiomycetidae</taxon>
        <taxon>Eurotiales</taxon>
        <taxon>Aspergillaceae</taxon>
        <taxon>Aspergillus</taxon>
        <taxon>Aspergillus subgen. Circumdati</taxon>
    </lineage>
</organism>
<name>A0A395I056_ASPHC</name>
<dbReference type="SUPFAM" id="SSF55729">
    <property type="entry name" value="Acyl-CoA N-acyltransferases (Nat)"/>
    <property type="match status" value="1"/>
</dbReference>
<dbReference type="VEuPathDB" id="FungiDB:BO97DRAFT_388049"/>
<reference evidence="2 3" key="1">
    <citation type="submission" date="2018-02" db="EMBL/GenBank/DDBJ databases">
        <title>The genomes of Aspergillus section Nigri reveals drivers in fungal speciation.</title>
        <authorList>
            <consortium name="DOE Joint Genome Institute"/>
            <person name="Vesth T.C."/>
            <person name="Nybo J."/>
            <person name="Theobald S."/>
            <person name="Brandl J."/>
            <person name="Frisvad J.C."/>
            <person name="Nielsen K.F."/>
            <person name="Lyhne E.K."/>
            <person name="Kogle M.E."/>
            <person name="Kuo A."/>
            <person name="Riley R."/>
            <person name="Clum A."/>
            <person name="Nolan M."/>
            <person name="Lipzen A."/>
            <person name="Salamov A."/>
            <person name="Henrissat B."/>
            <person name="Wiebenga A."/>
            <person name="De vries R.P."/>
            <person name="Grigoriev I.V."/>
            <person name="Mortensen U.H."/>
            <person name="Andersen M.R."/>
            <person name="Baker S.E."/>
        </authorList>
    </citation>
    <scope>NUCLEOTIDE SEQUENCE [LARGE SCALE GENOMIC DNA]</scope>
    <source>
        <strain evidence="2 3">CBS 101889</strain>
    </source>
</reference>
<evidence type="ECO:0000313" key="3">
    <source>
        <dbReference type="Proteomes" id="UP000248961"/>
    </source>
</evidence>
<keyword evidence="3" id="KW-1185">Reference proteome</keyword>
<evidence type="ECO:0000259" key="1">
    <source>
        <dbReference type="PROSITE" id="PS51186"/>
    </source>
</evidence>
<dbReference type="GeneID" id="37197918"/>
<dbReference type="Proteomes" id="UP000248961">
    <property type="component" value="Unassembled WGS sequence"/>
</dbReference>
<dbReference type="AlphaFoldDB" id="A0A395I056"/>
<dbReference type="Gene3D" id="3.40.630.30">
    <property type="match status" value="1"/>
</dbReference>
<gene>
    <name evidence="2" type="ORF">BO97DRAFT_388049</name>
</gene>
<proteinExistence type="predicted"/>
<feature type="domain" description="N-acetyltransferase" evidence="1">
    <location>
        <begin position="142"/>
        <end position="285"/>
    </location>
</feature>
<dbReference type="GO" id="GO:0016747">
    <property type="term" value="F:acyltransferase activity, transferring groups other than amino-acyl groups"/>
    <property type="evidence" value="ECO:0007669"/>
    <property type="project" value="InterPro"/>
</dbReference>
<dbReference type="EMBL" id="KZ824278">
    <property type="protein sequence ID" value="RAL13581.1"/>
    <property type="molecule type" value="Genomic_DNA"/>
</dbReference>
<protein>
    <recommendedName>
        <fullName evidence="1">N-acetyltransferase domain-containing protein</fullName>
    </recommendedName>
</protein>
<dbReference type="Pfam" id="PF00583">
    <property type="entry name" value="Acetyltransf_1"/>
    <property type="match status" value="1"/>
</dbReference>
<dbReference type="InterPro" id="IPR016181">
    <property type="entry name" value="Acyl_CoA_acyltransferase"/>
</dbReference>
<dbReference type="OrthoDB" id="3853310at2759"/>
<sequence length="285" mass="30644">MTPITQPPSLVLRFEQAEEIHVIQQAKTLQKLYPSHDLCIQRQQMTGGVAIRTLPQFEGKLNRAVGLSLRGPFTLQVLRELESTYATIGLHPEIHLCEYADPSAWQVLARAGYFSKGTLSVYYVDLENLRGQSAAACSNENLKVTEVTSNVDRERFAAASIAGFADGGRSEELLGALARIATLRDDTSLYIATTDGGKVVGTAALGVLSTDTLGGSVGHLYLDSTVPGYRGMGAHAALIHARLRVAQGKGLKSVTLSTRQGSGSARNAEKAGFRVTYRKEILVKG</sequence>
<dbReference type="PROSITE" id="PS51186">
    <property type="entry name" value="GNAT"/>
    <property type="match status" value="1"/>
</dbReference>
<dbReference type="InterPro" id="IPR000182">
    <property type="entry name" value="GNAT_dom"/>
</dbReference>
<dbReference type="CDD" id="cd04301">
    <property type="entry name" value="NAT_SF"/>
    <property type="match status" value="1"/>
</dbReference>